<comment type="caution">
    <text evidence="1">The sequence shown here is derived from an EMBL/GenBank/DDBJ whole genome shotgun (WGS) entry which is preliminary data.</text>
</comment>
<reference evidence="1 2" key="1">
    <citation type="submission" date="2023-07" db="EMBL/GenBank/DDBJ databases">
        <title>Sequencing the genomes of 1000 actinobacteria strains.</title>
        <authorList>
            <person name="Klenk H.-P."/>
        </authorList>
    </citation>
    <scope>NUCLEOTIDE SEQUENCE [LARGE SCALE GENOMIC DNA]</scope>
    <source>
        <strain evidence="1 2">DSM 44711</strain>
    </source>
</reference>
<dbReference type="Proteomes" id="UP001183629">
    <property type="component" value="Unassembled WGS sequence"/>
</dbReference>
<proteinExistence type="predicted"/>
<keyword evidence="2" id="KW-1185">Reference proteome</keyword>
<sequence>MINADDPMQWQTDKLSALRLGRRLVTEVSSSGQGRRAFVDIRPIRADADHVASREGWVRPDRDRTFKVEHWDYDADQLDGFDYDVGAALVRAATVTGEAELAAILQAWDLLPGQFRHPWDTDDPR</sequence>
<accession>A0AAE4CXP6</accession>
<gene>
    <name evidence="1" type="ORF">J2S44_005299</name>
</gene>
<name>A0AAE4CXP6_9ACTN</name>
<dbReference type="EMBL" id="JAVDYC010000001">
    <property type="protein sequence ID" value="MDR7325049.1"/>
    <property type="molecule type" value="Genomic_DNA"/>
</dbReference>
<dbReference type="AlphaFoldDB" id="A0AAE4CXP6"/>
<evidence type="ECO:0000313" key="1">
    <source>
        <dbReference type="EMBL" id="MDR7325049.1"/>
    </source>
</evidence>
<evidence type="ECO:0000313" key="2">
    <source>
        <dbReference type="Proteomes" id="UP001183629"/>
    </source>
</evidence>
<organism evidence="1 2">
    <name type="scientific">Catenuloplanes niger</name>
    <dbReference type="NCBI Taxonomy" id="587534"/>
    <lineage>
        <taxon>Bacteria</taxon>
        <taxon>Bacillati</taxon>
        <taxon>Actinomycetota</taxon>
        <taxon>Actinomycetes</taxon>
        <taxon>Micromonosporales</taxon>
        <taxon>Micromonosporaceae</taxon>
        <taxon>Catenuloplanes</taxon>
    </lineage>
</organism>
<protein>
    <submittedName>
        <fullName evidence="1">Uncharacterized protein</fullName>
    </submittedName>
</protein>
<dbReference type="RefSeq" id="WP_310419365.1">
    <property type="nucleotide sequence ID" value="NZ_JAVDYC010000001.1"/>
</dbReference>